<dbReference type="Proteomes" id="UP000250266">
    <property type="component" value="Unassembled WGS sequence"/>
</dbReference>
<proteinExistence type="predicted"/>
<keyword evidence="2" id="KW-1185">Reference proteome</keyword>
<name>A0A8E2E635_9PEZI</name>
<evidence type="ECO:0000313" key="1">
    <source>
        <dbReference type="EMBL" id="OCK77859.1"/>
    </source>
</evidence>
<dbReference type="AlphaFoldDB" id="A0A8E2E635"/>
<evidence type="ECO:0000313" key="2">
    <source>
        <dbReference type="Proteomes" id="UP000250266"/>
    </source>
</evidence>
<dbReference type="OrthoDB" id="5372935at2759"/>
<reference evidence="1 2" key="1">
    <citation type="journal article" date="2016" name="Nat. Commun.">
        <title>Ectomycorrhizal ecology is imprinted in the genome of the dominant symbiotic fungus Cenococcum geophilum.</title>
        <authorList>
            <consortium name="DOE Joint Genome Institute"/>
            <person name="Peter M."/>
            <person name="Kohler A."/>
            <person name="Ohm R.A."/>
            <person name="Kuo A."/>
            <person name="Krutzmann J."/>
            <person name="Morin E."/>
            <person name="Arend M."/>
            <person name="Barry K.W."/>
            <person name="Binder M."/>
            <person name="Choi C."/>
            <person name="Clum A."/>
            <person name="Copeland A."/>
            <person name="Grisel N."/>
            <person name="Haridas S."/>
            <person name="Kipfer T."/>
            <person name="LaButti K."/>
            <person name="Lindquist E."/>
            <person name="Lipzen A."/>
            <person name="Maire R."/>
            <person name="Meier B."/>
            <person name="Mihaltcheva S."/>
            <person name="Molinier V."/>
            <person name="Murat C."/>
            <person name="Poggeler S."/>
            <person name="Quandt C.A."/>
            <person name="Sperisen C."/>
            <person name="Tritt A."/>
            <person name="Tisserant E."/>
            <person name="Crous P.W."/>
            <person name="Henrissat B."/>
            <person name="Nehls U."/>
            <person name="Egli S."/>
            <person name="Spatafora J.W."/>
            <person name="Grigoriev I.V."/>
            <person name="Martin F.M."/>
        </authorList>
    </citation>
    <scope>NUCLEOTIDE SEQUENCE [LARGE SCALE GENOMIC DNA]</scope>
    <source>
        <strain evidence="1 2">CBS 459.81</strain>
    </source>
</reference>
<dbReference type="EMBL" id="KV745096">
    <property type="protein sequence ID" value="OCK77859.1"/>
    <property type="molecule type" value="Genomic_DNA"/>
</dbReference>
<accession>A0A8E2E635</accession>
<protein>
    <submittedName>
        <fullName evidence="1">Uncharacterized protein</fullName>
    </submittedName>
</protein>
<organism evidence="1 2">
    <name type="scientific">Lepidopterella palustris CBS 459.81</name>
    <dbReference type="NCBI Taxonomy" id="1314670"/>
    <lineage>
        <taxon>Eukaryota</taxon>
        <taxon>Fungi</taxon>
        <taxon>Dikarya</taxon>
        <taxon>Ascomycota</taxon>
        <taxon>Pezizomycotina</taxon>
        <taxon>Dothideomycetes</taxon>
        <taxon>Pleosporomycetidae</taxon>
        <taxon>Mytilinidiales</taxon>
        <taxon>Argynnaceae</taxon>
        <taxon>Lepidopterella</taxon>
    </lineage>
</organism>
<gene>
    <name evidence="1" type="ORF">K432DRAFT_395262</name>
</gene>
<sequence length="242" mass="28093">MATFPFILLPAEIRLQIYNYLRPNIMVPFWLDQLTSQRPAFRAHMELCNLAVLRTCRLIYDEILPEWYGCVTYQTDIFEDEPDLHVLGVPWALGQHVPKGFRHIKSINLCLEFPLTLRLDKTDLINEDFLVPYIGIGTFAEIFSSPKTKLETLHVTSSIRDSPFDRLRGHPDAVKTVVRWMLRPLLAIRRLFEFKLEGEFWPRLTSMGYGPGHPFIESFLEAIREYGVDMASELYSNSIPST</sequence>